<accession>A0A0F6WAC9</accession>
<feature type="chain" id="PRO_5002511716" description="Lipoprotein" evidence="1">
    <location>
        <begin position="17"/>
        <end position="135"/>
    </location>
</feature>
<evidence type="ECO:0000256" key="1">
    <source>
        <dbReference type="SAM" id="SignalP"/>
    </source>
</evidence>
<dbReference type="EMBL" id="CP011125">
    <property type="protein sequence ID" value="AKF11408.1"/>
    <property type="molecule type" value="Genomic_DNA"/>
</dbReference>
<gene>
    <name evidence="2" type="ORF">DB32_008557</name>
</gene>
<dbReference type="RefSeq" id="WP_053238279.1">
    <property type="nucleotide sequence ID" value="NZ_CP011125.1"/>
</dbReference>
<sequence length="135" mass="14687">MRLALLVLLVPSIAMAQPRALEVRSLGGSCGETTRDVPAASLRASANMRGEVTIAITSMRFYCAPAPRFDASVRDDGTIVLVAREPEAPVARCTCAHDVRLRLRVVPPGIHRIEVRFRDEVLATGEVGVANVRRR</sequence>
<feature type="signal peptide" evidence="1">
    <location>
        <begin position="1"/>
        <end position="16"/>
    </location>
</feature>
<reference evidence="2 3" key="1">
    <citation type="submission" date="2015-03" db="EMBL/GenBank/DDBJ databases">
        <title>Genome assembly of Sandaracinus amylolyticus DSM 53668.</title>
        <authorList>
            <person name="Sharma G."/>
            <person name="Subramanian S."/>
        </authorList>
    </citation>
    <scope>NUCLEOTIDE SEQUENCE [LARGE SCALE GENOMIC DNA]</scope>
    <source>
        <strain evidence="2 3">DSM 53668</strain>
    </source>
</reference>
<evidence type="ECO:0000313" key="2">
    <source>
        <dbReference type="EMBL" id="AKF11408.1"/>
    </source>
</evidence>
<protein>
    <recommendedName>
        <fullName evidence="4">Lipoprotein</fullName>
    </recommendedName>
</protein>
<dbReference type="Proteomes" id="UP000034883">
    <property type="component" value="Chromosome"/>
</dbReference>
<name>A0A0F6WAC9_9BACT</name>
<keyword evidence="1" id="KW-0732">Signal</keyword>
<keyword evidence="3" id="KW-1185">Reference proteome</keyword>
<proteinExistence type="predicted"/>
<dbReference type="KEGG" id="samy:DB32_008557"/>
<evidence type="ECO:0008006" key="4">
    <source>
        <dbReference type="Google" id="ProtNLM"/>
    </source>
</evidence>
<organism evidence="2 3">
    <name type="scientific">Sandaracinus amylolyticus</name>
    <dbReference type="NCBI Taxonomy" id="927083"/>
    <lineage>
        <taxon>Bacteria</taxon>
        <taxon>Pseudomonadati</taxon>
        <taxon>Myxococcota</taxon>
        <taxon>Polyangia</taxon>
        <taxon>Polyangiales</taxon>
        <taxon>Sandaracinaceae</taxon>
        <taxon>Sandaracinus</taxon>
    </lineage>
</organism>
<dbReference type="AlphaFoldDB" id="A0A0F6WAC9"/>
<evidence type="ECO:0000313" key="3">
    <source>
        <dbReference type="Proteomes" id="UP000034883"/>
    </source>
</evidence>